<sequence length="135" mass="16006">MFKPLDLSISEINLTWQPYEAGNKMYNALRVLKFCEGKELINLLLSYYVIKMRVDNHTHIRHITLCRFEKGWKGAQAFRDLNELFDEGTISESRHREWLAHVKPGYTSLEDKPRRDRQSDIDSQAIWQPWKGTKP</sequence>
<dbReference type="VEuPathDB" id="VectorBase:GPAI009374"/>
<reference evidence="3" key="2">
    <citation type="submission" date="2020-05" db="UniProtKB">
        <authorList>
            <consortium name="EnsemblMetazoa"/>
        </authorList>
    </citation>
    <scope>IDENTIFICATION</scope>
    <source>
        <strain evidence="3">IAEA</strain>
    </source>
</reference>
<dbReference type="InterPro" id="IPR041426">
    <property type="entry name" value="Mos1_HTH"/>
</dbReference>
<proteinExistence type="predicted"/>
<dbReference type="EnsemblMetazoa" id="GPAI009374-RA">
    <property type="protein sequence ID" value="GPAI009374-PA"/>
    <property type="gene ID" value="GPAI009374"/>
</dbReference>
<dbReference type="Pfam" id="PF17906">
    <property type="entry name" value="HTH_48"/>
    <property type="match status" value="1"/>
</dbReference>
<dbReference type="Proteomes" id="UP000092445">
    <property type="component" value="Unassembled WGS sequence"/>
</dbReference>
<dbReference type="AlphaFoldDB" id="A0A1A9ZBA6"/>
<feature type="region of interest" description="Disordered" evidence="1">
    <location>
        <begin position="107"/>
        <end position="135"/>
    </location>
</feature>
<evidence type="ECO:0000259" key="2">
    <source>
        <dbReference type="Pfam" id="PF17906"/>
    </source>
</evidence>
<evidence type="ECO:0000313" key="4">
    <source>
        <dbReference type="Proteomes" id="UP000092445"/>
    </source>
</evidence>
<feature type="domain" description="Mos1 transposase HTH" evidence="2">
    <location>
        <begin position="57"/>
        <end position="100"/>
    </location>
</feature>
<evidence type="ECO:0000256" key="1">
    <source>
        <dbReference type="SAM" id="MobiDB-lite"/>
    </source>
</evidence>
<evidence type="ECO:0000313" key="3">
    <source>
        <dbReference type="EnsemblMetazoa" id="GPAI009374-PA"/>
    </source>
</evidence>
<reference evidence="4" key="1">
    <citation type="submission" date="2014-03" db="EMBL/GenBank/DDBJ databases">
        <authorList>
            <person name="Aksoy S."/>
            <person name="Warren W."/>
            <person name="Wilson R.K."/>
        </authorList>
    </citation>
    <scope>NUCLEOTIDE SEQUENCE [LARGE SCALE GENOMIC DNA]</scope>
    <source>
        <strain evidence="4">IAEA</strain>
    </source>
</reference>
<accession>A0A1A9ZBA6</accession>
<protein>
    <submittedName>
        <fullName evidence="3">HTH_48 domain-containing protein</fullName>
    </submittedName>
</protein>
<name>A0A1A9ZBA6_GLOPL</name>
<dbReference type="Gene3D" id="1.10.10.1450">
    <property type="match status" value="1"/>
</dbReference>
<keyword evidence="4" id="KW-1185">Reference proteome</keyword>
<organism evidence="3 4">
    <name type="scientific">Glossina pallidipes</name>
    <name type="common">Tsetse fly</name>
    <dbReference type="NCBI Taxonomy" id="7398"/>
    <lineage>
        <taxon>Eukaryota</taxon>
        <taxon>Metazoa</taxon>
        <taxon>Ecdysozoa</taxon>
        <taxon>Arthropoda</taxon>
        <taxon>Hexapoda</taxon>
        <taxon>Insecta</taxon>
        <taxon>Pterygota</taxon>
        <taxon>Neoptera</taxon>
        <taxon>Endopterygota</taxon>
        <taxon>Diptera</taxon>
        <taxon>Brachycera</taxon>
        <taxon>Muscomorpha</taxon>
        <taxon>Hippoboscoidea</taxon>
        <taxon>Glossinidae</taxon>
        <taxon>Glossina</taxon>
    </lineage>
</organism>
<feature type="compositionally biased region" description="Basic and acidic residues" evidence="1">
    <location>
        <begin position="109"/>
        <end position="120"/>
    </location>
</feature>